<keyword evidence="7" id="KW-0408">Iron</keyword>
<evidence type="ECO:0000256" key="3">
    <source>
        <dbReference type="ARBA" id="ARBA00022617"/>
    </source>
</evidence>
<dbReference type="Pfam" id="PF00034">
    <property type="entry name" value="Cytochrom_C"/>
    <property type="match status" value="2"/>
</dbReference>
<dbReference type="Gene3D" id="1.10.760.10">
    <property type="entry name" value="Cytochrome c-like domain"/>
    <property type="match status" value="2"/>
</dbReference>
<keyword evidence="3" id="KW-0349">Heme</keyword>
<protein>
    <submittedName>
        <fullName evidence="9">Cytochrome c4</fullName>
    </submittedName>
</protein>
<organism evidence="9">
    <name type="scientific">hydrothermal vent metagenome</name>
    <dbReference type="NCBI Taxonomy" id="652676"/>
    <lineage>
        <taxon>unclassified sequences</taxon>
        <taxon>metagenomes</taxon>
        <taxon>ecological metagenomes</taxon>
    </lineage>
</organism>
<dbReference type="EMBL" id="FPHY01000064">
    <property type="protein sequence ID" value="SFV86203.1"/>
    <property type="molecule type" value="Genomic_DNA"/>
</dbReference>
<dbReference type="InterPro" id="IPR024167">
    <property type="entry name" value="Cytochrome_c4-like"/>
</dbReference>
<name>A0A1W1DWY3_9ZZZZ</name>
<evidence type="ECO:0000256" key="2">
    <source>
        <dbReference type="ARBA" id="ARBA00022448"/>
    </source>
</evidence>
<feature type="domain" description="Cytochrome c" evidence="8">
    <location>
        <begin position="111"/>
        <end position="213"/>
    </location>
</feature>
<keyword evidence="2" id="KW-0813">Transport</keyword>
<evidence type="ECO:0000256" key="5">
    <source>
        <dbReference type="ARBA" id="ARBA00022764"/>
    </source>
</evidence>
<gene>
    <name evidence="9" type="ORF">MNB_SUP05-SYMBIONT-4-1169</name>
    <name evidence="10" type="ORF">MNB_SUP05-SYMBIONT-5-18</name>
</gene>
<dbReference type="PIRSF" id="PIRSF000005">
    <property type="entry name" value="Cytochrome_c4"/>
    <property type="match status" value="1"/>
</dbReference>
<dbReference type="GO" id="GO:0042597">
    <property type="term" value="C:periplasmic space"/>
    <property type="evidence" value="ECO:0007669"/>
    <property type="project" value="UniProtKB-SubCell"/>
</dbReference>
<evidence type="ECO:0000259" key="8">
    <source>
        <dbReference type="PROSITE" id="PS51007"/>
    </source>
</evidence>
<dbReference type="GO" id="GO:0020037">
    <property type="term" value="F:heme binding"/>
    <property type="evidence" value="ECO:0007669"/>
    <property type="project" value="InterPro"/>
</dbReference>
<dbReference type="InterPro" id="IPR050597">
    <property type="entry name" value="Cytochrome_c_Oxidase_Subunit"/>
</dbReference>
<dbReference type="SUPFAM" id="SSF46626">
    <property type="entry name" value="Cytochrome c"/>
    <property type="match status" value="2"/>
</dbReference>
<dbReference type="EMBL" id="FPHZ01000139">
    <property type="protein sequence ID" value="SFV88320.1"/>
    <property type="molecule type" value="Genomic_DNA"/>
</dbReference>
<evidence type="ECO:0000256" key="7">
    <source>
        <dbReference type="ARBA" id="ARBA00023004"/>
    </source>
</evidence>
<comment type="subcellular location">
    <subcellularLocation>
        <location evidence="1">Periplasm</location>
    </subcellularLocation>
</comment>
<evidence type="ECO:0000256" key="4">
    <source>
        <dbReference type="ARBA" id="ARBA00022723"/>
    </source>
</evidence>
<keyword evidence="5" id="KW-0574">Periplasm</keyword>
<dbReference type="InterPro" id="IPR009056">
    <property type="entry name" value="Cyt_c-like_dom"/>
</dbReference>
<sequence>MNKLVLIFTLTLALISTQSLATGDAEQGKAKSVTCIGCHGVDGNSVVPTFPKLAGQSEAYLLKQLKEFKSNSRVDGVMSGIVAPLSETDMANLAAYYAGQKTSPGILATGDTFTLGQKIYRGGKKSTGVTACIACHGPRGKGVPSAGFPILTSQHALYVSKQLKLFRQHSINLQTGETKPSRTNDYEGMMVSFTKNLTNKEIDAVSAYISGLK</sequence>
<dbReference type="PROSITE" id="PS51007">
    <property type="entry name" value="CYTC"/>
    <property type="match status" value="2"/>
</dbReference>
<accession>A0A1W1DWY3</accession>
<keyword evidence="4" id="KW-0479">Metal-binding</keyword>
<evidence type="ECO:0000256" key="6">
    <source>
        <dbReference type="ARBA" id="ARBA00022982"/>
    </source>
</evidence>
<keyword evidence="6" id="KW-0249">Electron transport</keyword>
<dbReference type="AlphaFoldDB" id="A0A1W1DWY3"/>
<proteinExistence type="predicted"/>
<dbReference type="PANTHER" id="PTHR33751">
    <property type="entry name" value="CBB3-TYPE CYTOCHROME C OXIDASE SUBUNIT FIXP"/>
    <property type="match status" value="1"/>
</dbReference>
<feature type="domain" description="Cytochrome c" evidence="8">
    <location>
        <begin position="23"/>
        <end position="101"/>
    </location>
</feature>
<dbReference type="GO" id="GO:0005506">
    <property type="term" value="F:iron ion binding"/>
    <property type="evidence" value="ECO:0007669"/>
    <property type="project" value="InterPro"/>
</dbReference>
<dbReference type="InterPro" id="IPR036909">
    <property type="entry name" value="Cyt_c-like_dom_sf"/>
</dbReference>
<evidence type="ECO:0000256" key="1">
    <source>
        <dbReference type="ARBA" id="ARBA00004418"/>
    </source>
</evidence>
<evidence type="ECO:0000313" key="10">
    <source>
        <dbReference type="EMBL" id="SFV88320.1"/>
    </source>
</evidence>
<evidence type="ECO:0000313" key="9">
    <source>
        <dbReference type="EMBL" id="SFV86203.1"/>
    </source>
</evidence>
<reference evidence="9" key="1">
    <citation type="submission" date="2016-10" db="EMBL/GenBank/DDBJ databases">
        <authorList>
            <person name="de Groot N.N."/>
        </authorList>
    </citation>
    <scope>NUCLEOTIDE SEQUENCE</scope>
</reference>
<dbReference type="GO" id="GO:0009055">
    <property type="term" value="F:electron transfer activity"/>
    <property type="evidence" value="ECO:0007669"/>
    <property type="project" value="InterPro"/>
</dbReference>
<dbReference type="PANTHER" id="PTHR33751:SF9">
    <property type="entry name" value="CYTOCHROME C4"/>
    <property type="match status" value="1"/>
</dbReference>